<dbReference type="Proteomes" id="UP001431449">
    <property type="component" value="Unassembled WGS sequence"/>
</dbReference>
<keyword evidence="10 11" id="KW-0998">Cell outer membrane</keyword>
<evidence type="ECO:0000256" key="9">
    <source>
        <dbReference type="ARBA" id="ARBA00023170"/>
    </source>
</evidence>
<dbReference type="InterPro" id="IPR039426">
    <property type="entry name" value="TonB-dep_rcpt-like"/>
</dbReference>
<feature type="domain" description="TonB-dependent receptor-like beta-barrel" evidence="15">
    <location>
        <begin position="265"/>
        <end position="687"/>
    </location>
</feature>
<dbReference type="EMBL" id="JALNMH010000002">
    <property type="protein sequence ID" value="MCK7592679.1"/>
    <property type="molecule type" value="Genomic_DNA"/>
</dbReference>
<sequence length="726" mass="79723">MRRLAHTPLLVLLPAALSVAAEPVTLETIVAVASRRPEPIAQVAAPVSIVEREGIEGQLMQDSADLARFVPGLRVDTDATRFGGSGFSLRGLGGNRVRVELDGVPLPETFSVGQFASASRDLADLELLERMEVLRGPASTLYGSDALAGIIALSSRDPDSVLGLKPEAQAVSSLRAGFSQRDLGLLLAAMHARDTGKGGRLLLAASRRDGEATQNLGEGPRSEPNPADTRRQAVLLRYAGQSDWLGEFDLIAEGTRGERQTDVVSQRFGAGRFASTTKLLADDSYQRERIGLSARWSFDDPYRHELALLAYLQQSEVTQDTAQTRNADRGTSFPSLRERRFVFSQDSLGVDLVASAAWKGAAFGHALLYGVELEQQDYGGYRDGVETNLSTGARSTVILGERFPVRDFPRSVARRVGLFAQDELRLGRWSLIPGLRYEHYRLDARPDATFREDFPNLEVVNDSAGALTTKLGLRFALTDRQQLFAQFAEGFRSPPFSDLNIGLSLPALNYEVRPNPALRDERSRGIDIGWRWADDLGTLSVTAFHNRYRDLIESRANLGTDPVSGALVFQSVNRQRARIEGIEIEGRRQLGERWTLRGAASWSRGDDLGRDLPLNSIDPARLSLGLAFSADSSRWGSELLATATSGKRRLDESRGSLFAPPGYTVIDLTAWWAPLPSLRIHAALNNLFDRRHWAWGTLRGLSADEANLGFYSQPGRTLSLRVAVDF</sequence>
<dbReference type="Gene3D" id="2.170.130.10">
    <property type="entry name" value="TonB-dependent receptor, plug domain"/>
    <property type="match status" value="1"/>
</dbReference>
<evidence type="ECO:0000256" key="3">
    <source>
        <dbReference type="ARBA" id="ARBA00022448"/>
    </source>
</evidence>
<dbReference type="Pfam" id="PF07715">
    <property type="entry name" value="Plug"/>
    <property type="match status" value="1"/>
</dbReference>
<evidence type="ECO:0000256" key="12">
    <source>
        <dbReference type="RuleBase" id="RU003357"/>
    </source>
</evidence>
<dbReference type="PANTHER" id="PTHR30069:SF29">
    <property type="entry name" value="HEMOGLOBIN AND HEMOGLOBIN-HAPTOGLOBIN-BINDING PROTEIN 1-RELATED"/>
    <property type="match status" value="1"/>
</dbReference>
<dbReference type="RefSeq" id="WP_248204974.1">
    <property type="nucleotide sequence ID" value="NZ_JALNMH010000002.1"/>
</dbReference>
<name>A0ABT0GEU0_9GAMM</name>
<evidence type="ECO:0000256" key="7">
    <source>
        <dbReference type="ARBA" id="ARBA00023077"/>
    </source>
</evidence>
<evidence type="ECO:0000256" key="8">
    <source>
        <dbReference type="ARBA" id="ARBA00023136"/>
    </source>
</evidence>
<keyword evidence="6 14" id="KW-0732">Signal</keyword>
<dbReference type="InterPro" id="IPR037066">
    <property type="entry name" value="Plug_dom_sf"/>
</dbReference>
<dbReference type="CDD" id="cd01347">
    <property type="entry name" value="ligand_gated_channel"/>
    <property type="match status" value="1"/>
</dbReference>
<keyword evidence="5 11" id="KW-0812">Transmembrane</keyword>
<feature type="region of interest" description="Disordered" evidence="13">
    <location>
        <begin position="209"/>
        <end position="228"/>
    </location>
</feature>
<dbReference type="SUPFAM" id="SSF56935">
    <property type="entry name" value="Porins"/>
    <property type="match status" value="1"/>
</dbReference>
<feature type="signal peptide" evidence="14">
    <location>
        <begin position="1"/>
        <end position="20"/>
    </location>
</feature>
<feature type="chain" id="PRO_5046073761" evidence="14">
    <location>
        <begin position="21"/>
        <end position="726"/>
    </location>
</feature>
<evidence type="ECO:0000259" key="15">
    <source>
        <dbReference type="Pfam" id="PF00593"/>
    </source>
</evidence>
<keyword evidence="9 17" id="KW-0675">Receptor</keyword>
<evidence type="ECO:0000256" key="6">
    <source>
        <dbReference type="ARBA" id="ARBA00022729"/>
    </source>
</evidence>
<accession>A0ABT0GEU0</accession>
<protein>
    <submittedName>
        <fullName evidence="17">TonB-dependent receptor</fullName>
    </submittedName>
</protein>
<evidence type="ECO:0000259" key="16">
    <source>
        <dbReference type="Pfam" id="PF07715"/>
    </source>
</evidence>
<keyword evidence="4 11" id="KW-1134">Transmembrane beta strand</keyword>
<evidence type="ECO:0000256" key="2">
    <source>
        <dbReference type="ARBA" id="ARBA00008143"/>
    </source>
</evidence>
<comment type="subcellular location">
    <subcellularLocation>
        <location evidence="1 11">Cell outer membrane</location>
        <topology evidence="1 11">Multi-pass membrane protein</topology>
    </subcellularLocation>
</comment>
<reference evidence="17" key="1">
    <citation type="submission" date="2022-04" db="EMBL/GenBank/DDBJ databases">
        <title>Lysobacter sp. CAU 1642 isolated from sea sand.</title>
        <authorList>
            <person name="Kim W."/>
        </authorList>
    </citation>
    <scope>NUCLEOTIDE SEQUENCE</scope>
    <source>
        <strain evidence="17">CAU 1642</strain>
    </source>
</reference>
<evidence type="ECO:0000256" key="14">
    <source>
        <dbReference type="SAM" id="SignalP"/>
    </source>
</evidence>
<comment type="caution">
    <text evidence="17">The sequence shown here is derived from an EMBL/GenBank/DDBJ whole genome shotgun (WGS) entry which is preliminary data.</text>
</comment>
<dbReference type="PROSITE" id="PS52016">
    <property type="entry name" value="TONB_DEPENDENT_REC_3"/>
    <property type="match status" value="1"/>
</dbReference>
<gene>
    <name evidence="17" type="ORF">M0G41_03245</name>
</gene>
<dbReference type="InterPro" id="IPR012910">
    <property type="entry name" value="Plug_dom"/>
</dbReference>
<evidence type="ECO:0000256" key="13">
    <source>
        <dbReference type="SAM" id="MobiDB-lite"/>
    </source>
</evidence>
<dbReference type="PANTHER" id="PTHR30069">
    <property type="entry name" value="TONB-DEPENDENT OUTER MEMBRANE RECEPTOR"/>
    <property type="match status" value="1"/>
</dbReference>
<organism evidence="17 18">
    <name type="scientific">Pseudomarimonas salicorniae</name>
    <dbReference type="NCBI Taxonomy" id="2933270"/>
    <lineage>
        <taxon>Bacteria</taxon>
        <taxon>Pseudomonadati</taxon>
        <taxon>Pseudomonadota</taxon>
        <taxon>Gammaproteobacteria</taxon>
        <taxon>Lysobacterales</taxon>
        <taxon>Lysobacteraceae</taxon>
        <taxon>Pseudomarimonas</taxon>
    </lineage>
</organism>
<feature type="domain" description="TonB-dependent receptor plug" evidence="16">
    <location>
        <begin position="41"/>
        <end position="150"/>
    </location>
</feature>
<evidence type="ECO:0000256" key="1">
    <source>
        <dbReference type="ARBA" id="ARBA00004571"/>
    </source>
</evidence>
<proteinExistence type="inferred from homology"/>
<keyword evidence="18" id="KW-1185">Reference proteome</keyword>
<evidence type="ECO:0000256" key="11">
    <source>
        <dbReference type="PROSITE-ProRule" id="PRU01360"/>
    </source>
</evidence>
<evidence type="ECO:0000313" key="17">
    <source>
        <dbReference type="EMBL" id="MCK7592679.1"/>
    </source>
</evidence>
<dbReference type="Pfam" id="PF00593">
    <property type="entry name" value="TonB_dep_Rec_b-barrel"/>
    <property type="match status" value="1"/>
</dbReference>
<dbReference type="InterPro" id="IPR036942">
    <property type="entry name" value="Beta-barrel_TonB_sf"/>
</dbReference>
<evidence type="ECO:0000256" key="4">
    <source>
        <dbReference type="ARBA" id="ARBA00022452"/>
    </source>
</evidence>
<keyword evidence="8 11" id="KW-0472">Membrane</keyword>
<evidence type="ECO:0000256" key="5">
    <source>
        <dbReference type="ARBA" id="ARBA00022692"/>
    </source>
</evidence>
<dbReference type="InterPro" id="IPR000531">
    <property type="entry name" value="Beta-barrel_TonB"/>
</dbReference>
<evidence type="ECO:0000313" key="18">
    <source>
        <dbReference type="Proteomes" id="UP001431449"/>
    </source>
</evidence>
<comment type="similarity">
    <text evidence="2">Belongs to the TonB-dependent receptor family. Hemoglobin/haptoglobin binding protein subfamily.</text>
</comment>
<keyword evidence="3 11" id="KW-0813">Transport</keyword>
<keyword evidence="7 12" id="KW-0798">TonB box</keyword>
<evidence type="ECO:0000256" key="10">
    <source>
        <dbReference type="ARBA" id="ARBA00023237"/>
    </source>
</evidence>
<dbReference type="Gene3D" id="2.40.170.20">
    <property type="entry name" value="TonB-dependent receptor, beta-barrel domain"/>
    <property type="match status" value="1"/>
</dbReference>